<name>A0ABS7JJV8_9SPHN</name>
<accession>A0ABS7JJV8</accession>
<sequence>MVTDDEVPSALSNILPERRPGYEAGAQGGLASWQIKRVIQHVESELENALRIEDLAQLIDLSPGHFCRTFKVSMGETAHSFIIRRRIRRAQILMIETRSSLSQIACSCGLADQAHLTRLFRKMVGDTPMNWRRGNQIPG</sequence>
<dbReference type="EMBL" id="JAIGNQ010000004">
    <property type="protein sequence ID" value="MBX7489512.1"/>
    <property type="molecule type" value="Genomic_DNA"/>
</dbReference>
<evidence type="ECO:0000256" key="3">
    <source>
        <dbReference type="ARBA" id="ARBA00023163"/>
    </source>
</evidence>
<dbReference type="PROSITE" id="PS00041">
    <property type="entry name" value="HTH_ARAC_FAMILY_1"/>
    <property type="match status" value="1"/>
</dbReference>
<protein>
    <submittedName>
        <fullName evidence="5">AraC family transcriptional regulator</fullName>
    </submittedName>
</protein>
<dbReference type="SMART" id="SM00342">
    <property type="entry name" value="HTH_ARAC"/>
    <property type="match status" value="1"/>
</dbReference>
<dbReference type="InterPro" id="IPR009057">
    <property type="entry name" value="Homeodomain-like_sf"/>
</dbReference>
<dbReference type="PANTHER" id="PTHR46796">
    <property type="entry name" value="HTH-TYPE TRANSCRIPTIONAL ACTIVATOR RHAS-RELATED"/>
    <property type="match status" value="1"/>
</dbReference>
<feature type="domain" description="HTH araC/xylS-type" evidence="4">
    <location>
        <begin position="36"/>
        <end position="134"/>
    </location>
</feature>
<keyword evidence="2" id="KW-0238">DNA-binding</keyword>
<dbReference type="PANTHER" id="PTHR46796:SF6">
    <property type="entry name" value="ARAC SUBFAMILY"/>
    <property type="match status" value="1"/>
</dbReference>
<dbReference type="Pfam" id="PF12833">
    <property type="entry name" value="HTH_18"/>
    <property type="match status" value="1"/>
</dbReference>
<gene>
    <name evidence="5" type="ORF">K3177_13400</name>
</gene>
<evidence type="ECO:0000256" key="2">
    <source>
        <dbReference type="ARBA" id="ARBA00023125"/>
    </source>
</evidence>
<dbReference type="InterPro" id="IPR018060">
    <property type="entry name" value="HTH_AraC"/>
</dbReference>
<keyword evidence="6" id="KW-1185">Reference proteome</keyword>
<dbReference type="Proteomes" id="UP000776651">
    <property type="component" value="Unassembled WGS sequence"/>
</dbReference>
<comment type="caution">
    <text evidence="5">The sequence shown here is derived from an EMBL/GenBank/DDBJ whole genome shotgun (WGS) entry which is preliminary data.</text>
</comment>
<evidence type="ECO:0000313" key="6">
    <source>
        <dbReference type="Proteomes" id="UP000776651"/>
    </source>
</evidence>
<evidence type="ECO:0000256" key="1">
    <source>
        <dbReference type="ARBA" id="ARBA00023015"/>
    </source>
</evidence>
<evidence type="ECO:0000259" key="4">
    <source>
        <dbReference type="PROSITE" id="PS01124"/>
    </source>
</evidence>
<proteinExistence type="predicted"/>
<dbReference type="InterPro" id="IPR050204">
    <property type="entry name" value="AraC_XylS_family_regulators"/>
</dbReference>
<organism evidence="5 6">
    <name type="scientific">Qipengyuania pacifica</name>
    <dbReference type="NCBI Taxonomy" id="2860199"/>
    <lineage>
        <taxon>Bacteria</taxon>
        <taxon>Pseudomonadati</taxon>
        <taxon>Pseudomonadota</taxon>
        <taxon>Alphaproteobacteria</taxon>
        <taxon>Sphingomonadales</taxon>
        <taxon>Erythrobacteraceae</taxon>
        <taxon>Qipengyuania</taxon>
    </lineage>
</organism>
<dbReference type="InterPro" id="IPR018062">
    <property type="entry name" value="HTH_AraC-typ_CS"/>
</dbReference>
<dbReference type="Gene3D" id="1.10.10.60">
    <property type="entry name" value="Homeodomain-like"/>
    <property type="match status" value="1"/>
</dbReference>
<keyword evidence="3" id="KW-0804">Transcription</keyword>
<keyword evidence="1" id="KW-0805">Transcription regulation</keyword>
<dbReference type="PROSITE" id="PS01124">
    <property type="entry name" value="HTH_ARAC_FAMILY_2"/>
    <property type="match status" value="1"/>
</dbReference>
<reference evidence="5 6" key="1">
    <citation type="submission" date="2021-08" db="EMBL/GenBank/DDBJ databases">
        <title>Comparative Genomics Analysis of the Genus Qipengyuania Reveals Extensive Genetic Diversity and Metabolic Versatility, Including the Description of Fifteen Novel Species.</title>
        <authorList>
            <person name="Liu Y."/>
        </authorList>
    </citation>
    <scope>NUCLEOTIDE SEQUENCE [LARGE SCALE GENOMIC DNA]</scope>
    <source>
        <strain evidence="5 6">GH25</strain>
    </source>
</reference>
<dbReference type="SUPFAM" id="SSF46689">
    <property type="entry name" value="Homeodomain-like"/>
    <property type="match status" value="2"/>
</dbReference>
<evidence type="ECO:0000313" key="5">
    <source>
        <dbReference type="EMBL" id="MBX7489512.1"/>
    </source>
</evidence>